<dbReference type="AlphaFoldDB" id="M6RX26"/>
<comment type="caution">
    <text evidence="1">The sequence shown here is derived from an EMBL/GenBank/DDBJ whole genome shotgun (WGS) entry which is preliminary data.</text>
</comment>
<protein>
    <submittedName>
        <fullName evidence="1">Uncharacterized protein</fullName>
    </submittedName>
</protein>
<name>M6RX26_LEPIR</name>
<accession>M6RX26</accession>
<evidence type="ECO:0000313" key="2">
    <source>
        <dbReference type="Proteomes" id="UP000012092"/>
    </source>
</evidence>
<evidence type="ECO:0000313" key="1">
    <source>
        <dbReference type="EMBL" id="EMO05368.1"/>
    </source>
</evidence>
<dbReference type="EMBL" id="AHNZ02000459">
    <property type="protein sequence ID" value="EMO05368.1"/>
    <property type="molecule type" value="Genomic_DNA"/>
</dbReference>
<gene>
    <name evidence="1" type="ORF">LEP1GSC116_2603</name>
</gene>
<dbReference type="Proteomes" id="UP000012092">
    <property type="component" value="Unassembled WGS sequence"/>
</dbReference>
<reference evidence="1 2" key="1">
    <citation type="submission" date="2013-01" db="EMBL/GenBank/DDBJ databases">
        <authorList>
            <person name="Harkins D.M."/>
            <person name="Durkin A.S."/>
            <person name="Brinkac L.M."/>
            <person name="Haft D.H."/>
            <person name="Selengut J.D."/>
            <person name="Sanka R."/>
            <person name="DePew J."/>
            <person name="Purushe J."/>
            <person name="Picardeau M."/>
            <person name="Werts C."/>
            <person name="Goarant C."/>
            <person name="Vinetz J.M."/>
            <person name="Sutton G.G."/>
            <person name="Nierman W.C."/>
            <person name="Fouts D.E."/>
        </authorList>
    </citation>
    <scope>NUCLEOTIDE SEQUENCE [LARGE SCALE GENOMIC DNA]</scope>
    <source>
        <strain evidence="1 2">Verdun HP</strain>
    </source>
</reference>
<organism evidence="1 2">
    <name type="scientific">Leptospira interrogans serovar Icterohaemorrhagiae str. Verdun HP</name>
    <dbReference type="NCBI Taxonomy" id="1049910"/>
    <lineage>
        <taxon>Bacteria</taxon>
        <taxon>Pseudomonadati</taxon>
        <taxon>Spirochaetota</taxon>
        <taxon>Spirochaetia</taxon>
        <taxon>Leptospirales</taxon>
        <taxon>Leptospiraceae</taxon>
        <taxon>Leptospira</taxon>
    </lineage>
</organism>
<proteinExistence type="predicted"/>
<sequence length="53" mass="6323">MTPEENRKRGTDTIISEIREKTIWLLNEKSVKTLEETRKKEAEKKKKNINHSI</sequence>